<dbReference type="InterPro" id="IPR036412">
    <property type="entry name" value="HAD-like_sf"/>
</dbReference>
<evidence type="ECO:0000313" key="1">
    <source>
        <dbReference type="EMBL" id="QIG68157.1"/>
    </source>
</evidence>
<keyword evidence="1" id="KW-0378">Hydrolase</keyword>
<name>A0A7S5QY93_9CAUD</name>
<dbReference type="EMBL" id="MN988486">
    <property type="protein sequence ID" value="QIG68157.1"/>
    <property type="molecule type" value="Genomic_DNA"/>
</dbReference>
<proteinExistence type="predicted"/>
<dbReference type="InterPro" id="IPR023214">
    <property type="entry name" value="HAD_sf"/>
</dbReference>
<organism evidence="1 2">
    <name type="scientific">Rhizobium phage RHph_Y68</name>
    <dbReference type="NCBI Taxonomy" id="2509787"/>
    <lineage>
        <taxon>Viruses</taxon>
        <taxon>Duplodnaviria</taxon>
        <taxon>Heunggongvirae</taxon>
        <taxon>Uroviricota</taxon>
        <taxon>Caudoviricetes</taxon>
        <taxon>Pootjesviridae</taxon>
        <taxon>Staniewskivirinae</taxon>
        <taxon>Trinifflemingvirus</taxon>
        <taxon>Trinifflemingvirus Y68</taxon>
    </lineage>
</organism>
<sequence>MTTINLDLDGVFFDFDGYYFDLFGVRTKDEDDNVMWKKIKNYGRFFEELPLFEGAVEFLDSVIRLVDNLNFENRHIKPLAYDVGFLSSCGRSDFENVAIQKRRAVRSKLNKDLHLIFSPSGSQKRLYLRSPGDILIDDYKKNLGPWMEFGGRAIHHQGDFNATFQTLKLGLNKTVSNRSSMYDKVFSNQPYVDLIDVK</sequence>
<protein>
    <submittedName>
        <fullName evidence="1">HAD hydrolase-like domain-containing protein</fullName>
    </submittedName>
</protein>
<dbReference type="SUPFAM" id="SSF56784">
    <property type="entry name" value="HAD-like"/>
    <property type="match status" value="1"/>
</dbReference>
<keyword evidence="2" id="KW-1185">Reference proteome</keyword>
<dbReference type="GO" id="GO:0016787">
    <property type="term" value="F:hydrolase activity"/>
    <property type="evidence" value="ECO:0007669"/>
    <property type="project" value="UniProtKB-KW"/>
</dbReference>
<dbReference type="Proteomes" id="UP000605518">
    <property type="component" value="Segment"/>
</dbReference>
<dbReference type="Gene3D" id="3.40.50.1000">
    <property type="entry name" value="HAD superfamily/HAD-like"/>
    <property type="match status" value="1"/>
</dbReference>
<accession>A0A7S5QY93</accession>
<reference evidence="1" key="1">
    <citation type="submission" date="2020-01" db="EMBL/GenBank/DDBJ databases">
        <title>Patterns of diversity and host range of bacteriophage communities associated with bean-nodulatin bacteria.</title>
        <authorList>
            <person name="Vann Cauwenberghe J."/>
            <person name="Santamaria R.I."/>
            <person name="Bustos P."/>
            <person name="Juarez S."/>
            <person name="Gonzalez V."/>
        </authorList>
    </citation>
    <scope>NUCLEOTIDE SEQUENCE</scope>
</reference>
<evidence type="ECO:0000313" key="2">
    <source>
        <dbReference type="Proteomes" id="UP000605518"/>
    </source>
</evidence>
<gene>
    <name evidence="1" type="ORF">EVB55_222</name>
</gene>